<sequence>MDNLTQAAARIATEEPVGDLIARALADIGVTTVFGVISIHNMPILDAIARQGRIRFVPARGEAGAMNMADAHARVSRRLGVVVTSTGTGAGNAAGSQVEALTAGSPVLHITATVDRAFMDRDRAAIHDVPRQPDMLRAISKAYLRAWEPSGAMDTLLAAARAALTAPSGPVTLEIPVDVQRVKVPGRALPASLHIAPAQPDPAQLDALAELVLRAERPMLWLGGGARHASVAATELVNRGFAAVTSTQGRATVPEDHPRSLGAFNMTPQAQSLYDRADLMIAAGTRFRGNETRNNAMPLPHPLVQVDADPTQAGRNYPVDMFIPGDARLVLEGLLARLPAQLATDANFLHDISIARAASEGVLRGALGPYQVVADALLTRVPAGRHPFVRDVTLSNSTFGNRYVQVAAPHLGVHALGGGIGQGIAMAIGAALAGEPAKTVALVGDGGAMLMIGELATAAEVEANMVVILMNDGGYGVIRNIQDAQYDGRRHYADLLTPDFSLLCASIRLPHEKVSSIEAFDAALDRALATTGPCVLEVDMTSIGPFAESFAGPPAGAAGSVR</sequence>
<feature type="domain" description="Thiamine pyrophosphate enzyme TPP-binding" evidence="5">
    <location>
        <begin position="401"/>
        <end position="538"/>
    </location>
</feature>
<dbReference type="InterPro" id="IPR045229">
    <property type="entry name" value="TPP_enz"/>
</dbReference>
<dbReference type="Gene3D" id="3.40.50.970">
    <property type="match status" value="2"/>
</dbReference>
<comment type="similarity">
    <text evidence="1 3">Belongs to the TPP enzyme family.</text>
</comment>
<dbReference type="Pfam" id="PF02776">
    <property type="entry name" value="TPP_enzyme_N"/>
    <property type="match status" value="1"/>
</dbReference>
<dbReference type="InterPro" id="IPR012000">
    <property type="entry name" value="Thiamin_PyroP_enz_cen_dom"/>
</dbReference>
<organism evidence="7 8">
    <name type="scientific">Muricoccus vinaceus</name>
    <dbReference type="NCBI Taxonomy" id="424704"/>
    <lineage>
        <taxon>Bacteria</taxon>
        <taxon>Pseudomonadati</taxon>
        <taxon>Pseudomonadota</taxon>
        <taxon>Alphaproteobacteria</taxon>
        <taxon>Acetobacterales</taxon>
        <taxon>Roseomonadaceae</taxon>
        <taxon>Muricoccus</taxon>
    </lineage>
</organism>
<evidence type="ECO:0000256" key="1">
    <source>
        <dbReference type="ARBA" id="ARBA00007812"/>
    </source>
</evidence>
<feature type="domain" description="Thiamine pyrophosphate enzyme central" evidence="4">
    <location>
        <begin position="205"/>
        <end position="334"/>
    </location>
</feature>
<name>A0ABV6J0S8_9PROT</name>
<evidence type="ECO:0000313" key="7">
    <source>
        <dbReference type="EMBL" id="MFC0389464.1"/>
    </source>
</evidence>
<evidence type="ECO:0000256" key="2">
    <source>
        <dbReference type="ARBA" id="ARBA00023052"/>
    </source>
</evidence>
<dbReference type="CDD" id="cd00568">
    <property type="entry name" value="TPP_enzymes"/>
    <property type="match status" value="1"/>
</dbReference>
<dbReference type="CDD" id="cd07035">
    <property type="entry name" value="TPP_PYR_POX_like"/>
    <property type="match status" value="1"/>
</dbReference>
<dbReference type="InterPro" id="IPR029035">
    <property type="entry name" value="DHS-like_NAD/FAD-binding_dom"/>
</dbReference>
<dbReference type="InterPro" id="IPR011766">
    <property type="entry name" value="TPP_enzyme_TPP-bd"/>
</dbReference>
<evidence type="ECO:0000259" key="6">
    <source>
        <dbReference type="Pfam" id="PF02776"/>
    </source>
</evidence>
<proteinExistence type="inferred from homology"/>
<dbReference type="Pfam" id="PF00205">
    <property type="entry name" value="TPP_enzyme_M"/>
    <property type="match status" value="1"/>
</dbReference>
<keyword evidence="8" id="KW-1185">Reference proteome</keyword>
<reference evidence="7 8" key="1">
    <citation type="submission" date="2024-09" db="EMBL/GenBank/DDBJ databases">
        <authorList>
            <person name="Sun Q."/>
            <person name="Mori K."/>
        </authorList>
    </citation>
    <scope>NUCLEOTIDE SEQUENCE [LARGE SCALE GENOMIC DNA]</scope>
    <source>
        <strain evidence="7 8">CCM 7468</strain>
    </source>
</reference>
<dbReference type="EMBL" id="JBHLVZ010000113">
    <property type="protein sequence ID" value="MFC0389464.1"/>
    <property type="molecule type" value="Genomic_DNA"/>
</dbReference>
<evidence type="ECO:0000256" key="3">
    <source>
        <dbReference type="RuleBase" id="RU362132"/>
    </source>
</evidence>
<dbReference type="Gene3D" id="3.40.50.1220">
    <property type="entry name" value="TPP-binding domain"/>
    <property type="match status" value="1"/>
</dbReference>
<dbReference type="RefSeq" id="WP_377056862.1">
    <property type="nucleotide sequence ID" value="NZ_JBHLVZ010000113.1"/>
</dbReference>
<gene>
    <name evidence="7" type="ORF">ACFFIC_28535</name>
</gene>
<evidence type="ECO:0000313" key="8">
    <source>
        <dbReference type="Proteomes" id="UP001589789"/>
    </source>
</evidence>
<feature type="domain" description="Thiamine pyrophosphate enzyme N-terminal TPP-binding" evidence="6">
    <location>
        <begin position="17"/>
        <end position="120"/>
    </location>
</feature>
<dbReference type="InterPro" id="IPR012001">
    <property type="entry name" value="Thiamin_PyroP_enz_TPP-bd_dom"/>
</dbReference>
<dbReference type="SUPFAM" id="SSF52518">
    <property type="entry name" value="Thiamin diphosphate-binding fold (THDP-binding)"/>
    <property type="match status" value="2"/>
</dbReference>
<dbReference type="NCBIfam" id="NF005470">
    <property type="entry name" value="PRK07064.1"/>
    <property type="match status" value="1"/>
</dbReference>
<dbReference type="Pfam" id="PF02775">
    <property type="entry name" value="TPP_enzyme_C"/>
    <property type="match status" value="1"/>
</dbReference>
<keyword evidence="2 3" id="KW-0786">Thiamine pyrophosphate</keyword>
<accession>A0ABV6J0S8</accession>
<dbReference type="SUPFAM" id="SSF52467">
    <property type="entry name" value="DHS-like NAD/FAD-binding domain"/>
    <property type="match status" value="1"/>
</dbReference>
<dbReference type="Proteomes" id="UP001589789">
    <property type="component" value="Unassembled WGS sequence"/>
</dbReference>
<protein>
    <submittedName>
        <fullName evidence="7">Thiamine pyrophosphate-binding protein</fullName>
    </submittedName>
</protein>
<dbReference type="PANTHER" id="PTHR18968:SF13">
    <property type="entry name" value="ACETOLACTATE SYNTHASE CATALYTIC SUBUNIT, MITOCHONDRIAL"/>
    <property type="match status" value="1"/>
</dbReference>
<dbReference type="PANTHER" id="PTHR18968">
    <property type="entry name" value="THIAMINE PYROPHOSPHATE ENZYMES"/>
    <property type="match status" value="1"/>
</dbReference>
<dbReference type="InterPro" id="IPR029061">
    <property type="entry name" value="THDP-binding"/>
</dbReference>
<comment type="caution">
    <text evidence="7">The sequence shown here is derived from an EMBL/GenBank/DDBJ whole genome shotgun (WGS) entry which is preliminary data.</text>
</comment>
<evidence type="ECO:0000259" key="4">
    <source>
        <dbReference type="Pfam" id="PF00205"/>
    </source>
</evidence>
<evidence type="ECO:0000259" key="5">
    <source>
        <dbReference type="Pfam" id="PF02775"/>
    </source>
</evidence>